<comment type="subcellular location">
    <subcellularLocation>
        <location evidence="1">Membrane</location>
        <topology evidence="1">Multi-pass membrane protein</topology>
    </subcellularLocation>
</comment>
<evidence type="ECO:0000313" key="12">
    <source>
        <dbReference type="Proteomes" id="UP000663829"/>
    </source>
</evidence>
<evidence type="ECO:0000256" key="4">
    <source>
        <dbReference type="ARBA" id="ARBA00023040"/>
    </source>
</evidence>
<dbReference type="Proteomes" id="UP000681722">
    <property type="component" value="Unassembled WGS sequence"/>
</dbReference>
<evidence type="ECO:0000256" key="8">
    <source>
        <dbReference type="SAM" id="Phobius"/>
    </source>
</evidence>
<feature type="transmembrane region" description="Helical" evidence="8">
    <location>
        <begin position="232"/>
        <end position="258"/>
    </location>
</feature>
<feature type="transmembrane region" description="Helical" evidence="8">
    <location>
        <begin position="15"/>
        <end position="34"/>
    </location>
</feature>
<dbReference type="PANTHER" id="PTHR24243">
    <property type="entry name" value="G-PROTEIN COUPLED RECEPTOR"/>
    <property type="match status" value="1"/>
</dbReference>
<dbReference type="PROSITE" id="PS50262">
    <property type="entry name" value="G_PROTEIN_RECEP_F1_2"/>
    <property type="match status" value="1"/>
</dbReference>
<keyword evidence="5 8" id="KW-0472">Membrane</keyword>
<evidence type="ECO:0000256" key="1">
    <source>
        <dbReference type="ARBA" id="ARBA00004141"/>
    </source>
</evidence>
<gene>
    <name evidence="10" type="ORF">GPM918_LOCUS24677</name>
    <name evidence="11" type="ORF">SRO942_LOCUS24678</name>
</gene>
<dbReference type="PANTHER" id="PTHR24243:SF208">
    <property type="entry name" value="PYROKININ-1 RECEPTOR"/>
    <property type="match status" value="1"/>
</dbReference>
<feature type="transmembrane region" description="Helical" evidence="8">
    <location>
        <begin position="46"/>
        <end position="69"/>
    </location>
</feature>
<dbReference type="EMBL" id="CAJNOQ010009290">
    <property type="protein sequence ID" value="CAF1220844.1"/>
    <property type="molecule type" value="Genomic_DNA"/>
</dbReference>
<dbReference type="OrthoDB" id="10042274at2759"/>
<dbReference type="Gene3D" id="1.20.1070.10">
    <property type="entry name" value="Rhodopsin 7-helix transmembrane proteins"/>
    <property type="match status" value="1"/>
</dbReference>
<dbReference type="Pfam" id="PF00001">
    <property type="entry name" value="7tm_1"/>
    <property type="match status" value="1"/>
</dbReference>
<dbReference type="SUPFAM" id="SSF81321">
    <property type="entry name" value="Family A G protein-coupled receptor-like"/>
    <property type="match status" value="1"/>
</dbReference>
<keyword evidence="12" id="KW-1185">Reference proteome</keyword>
<keyword evidence="4" id="KW-0297">G-protein coupled receptor</keyword>
<dbReference type="InterPro" id="IPR017452">
    <property type="entry name" value="GPCR_Rhodpsn_7TM"/>
</dbReference>
<evidence type="ECO:0000256" key="6">
    <source>
        <dbReference type="ARBA" id="ARBA00023170"/>
    </source>
</evidence>
<keyword evidence="6" id="KW-0675">Receptor</keyword>
<dbReference type="InterPro" id="IPR000276">
    <property type="entry name" value="GPCR_Rhodpsn"/>
</dbReference>
<sequence>MASLNTVLQYLHRAIPIPIIIFGTFGNTFNILIFTRVTLRRYSCSIYLLTSSVSNFVVLYCAVLFRVLIDGFEIDPTIVSNSVCKLVSYIQYTFPLISSMFMVLACIDRFAASSSQARWRKFSQKKVTLYTIPLNIIICFIFYIHVPIYFEVIRIPISETDFMEFCYCQGEYNQFFIVYHMILYSSFQPLLMTVFGLLTLRNVQRHRRQINSSLTPSTRIERRHLQRDRQMIRLLLFQVLVHVILLIPGSIIISYQTFIPPSPIISFITGCSIFFIYLSFIQGFYVNTLSAKTYRSEFYKILSLIERRLFNSNIIERQLMEGGGLMQETTRVTRRAKKNERW</sequence>
<organism evidence="10 12">
    <name type="scientific">Didymodactylos carnosus</name>
    <dbReference type="NCBI Taxonomy" id="1234261"/>
    <lineage>
        <taxon>Eukaryota</taxon>
        <taxon>Metazoa</taxon>
        <taxon>Spiralia</taxon>
        <taxon>Gnathifera</taxon>
        <taxon>Rotifera</taxon>
        <taxon>Eurotatoria</taxon>
        <taxon>Bdelloidea</taxon>
        <taxon>Philodinida</taxon>
        <taxon>Philodinidae</taxon>
        <taxon>Didymodactylos</taxon>
    </lineage>
</organism>
<dbReference type="GO" id="GO:0004930">
    <property type="term" value="F:G protein-coupled receptor activity"/>
    <property type="evidence" value="ECO:0007669"/>
    <property type="project" value="UniProtKB-KW"/>
</dbReference>
<dbReference type="CDD" id="cd00637">
    <property type="entry name" value="7tm_classA_rhodopsin-like"/>
    <property type="match status" value="1"/>
</dbReference>
<name>A0A814XUK2_9BILA</name>
<proteinExistence type="predicted"/>
<evidence type="ECO:0000256" key="3">
    <source>
        <dbReference type="ARBA" id="ARBA00022989"/>
    </source>
</evidence>
<dbReference type="AlphaFoldDB" id="A0A814XUK2"/>
<evidence type="ECO:0000313" key="11">
    <source>
        <dbReference type="EMBL" id="CAF3984172.1"/>
    </source>
</evidence>
<dbReference type="GO" id="GO:0016020">
    <property type="term" value="C:membrane"/>
    <property type="evidence" value="ECO:0007669"/>
    <property type="project" value="UniProtKB-SubCell"/>
</dbReference>
<feature type="transmembrane region" description="Helical" evidence="8">
    <location>
        <begin position="89"/>
        <end position="107"/>
    </location>
</feature>
<evidence type="ECO:0000256" key="2">
    <source>
        <dbReference type="ARBA" id="ARBA00022692"/>
    </source>
</evidence>
<dbReference type="Proteomes" id="UP000663829">
    <property type="component" value="Unassembled WGS sequence"/>
</dbReference>
<protein>
    <recommendedName>
        <fullName evidence="9">G-protein coupled receptors family 1 profile domain-containing protein</fullName>
    </recommendedName>
</protein>
<evidence type="ECO:0000313" key="10">
    <source>
        <dbReference type="EMBL" id="CAF1220844.1"/>
    </source>
</evidence>
<feature type="transmembrane region" description="Helical" evidence="8">
    <location>
        <begin position="127"/>
        <end position="150"/>
    </location>
</feature>
<keyword evidence="7" id="KW-0807">Transducer</keyword>
<evidence type="ECO:0000259" key="9">
    <source>
        <dbReference type="PROSITE" id="PS50262"/>
    </source>
</evidence>
<feature type="domain" description="G-protein coupled receptors family 1 profile" evidence="9">
    <location>
        <begin position="26"/>
        <end position="287"/>
    </location>
</feature>
<evidence type="ECO:0000256" key="5">
    <source>
        <dbReference type="ARBA" id="ARBA00023136"/>
    </source>
</evidence>
<feature type="transmembrane region" description="Helical" evidence="8">
    <location>
        <begin position="177"/>
        <end position="200"/>
    </location>
</feature>
<accession>A0A814XUK2</accession>
<keyword evidence="3 8" id="KW-1133">Transmembrane helix</keyword>
<reference evidence="10" key="1">
    <citation type="submission" date="2021-02" db="EMBL/GenBank/DDBJ databases">
        <authorList>
            <person name="Nowell W R."/>
        </authorList>
    </citation>
    <scope>NUCLEOTIDE SEQUENCE</scope>
</reference>
<keyword evidence="2 8" id="KW-0812">Transmembrane</keyword>
<feature type="transmembrane region" description="Helical" evidence="8">
    <location>
        <begin position="264"/>
        <end position="286"/>
    </location>
</feature>
<evidence type="ECO:0000256" key="7">
    <source>
        <dbReference type="ARBA" id="ARBA00023224"/>
    </source>
</evidence>
<dbReference type="EMBL" id="CAJOBC010009292">
    <property type="protein sequence ID" value="CAF3984172.1"/>
    <property type="molecule type" value="Genomic_DNA"/>
</dbReference>
<comment type="caution">
    <text evidence="10">The sequence shown here is derived from an EMBL/GenBank/DDBJ whole genome shotgun (WGS) entry which is preliminary data.</text>
</comment>